<proteinExistence type="inferred from homology"/>
<comment type="similarity">
    <text evidence="2">Belongs to the UPP synthase family.</text>
</comment>
<keyword evidence="1 2" id="KW-0808">Transferase</keyword>
<protein>
    <recommendedName>
        <fullName evidence="2">Isoprenyl transferase</fullName>
        <ecNumber evidence="2">2.5.1.-</ecNumber>
    </recommendedName>
</protein>
<feature type="binding site" evidence="2">
    <location>
        <position position="183"/>
    </location>
    <ligand>
        <name>substrate</name>
    </ligand>
</feature>
<dbReference type="CDD" id="cd00475">
    <property type="entry name" value="Cis_IPPS"/>
    <property type="match status" value="1"/>
</dbReference>
<dbReference type="eggNOG" id="COG0020">
    <property type="taxonomic scope" value="Bacteria"/>
</dbReference>
<dbReference type="InterPro" id="IPR001441">
    <property type="entry name" value="UPP_synth-like"/>
</dbReference>
<dbReference type="PANTHER" id="PTHR10291">
    <property type="entry name" value="DEHYDRODOLICHYL DIPHOSPHATE SYNTHASE FAMILY MEMBER"/>
    <property type="match status" value="1"/>
</dbReference>
<dbReference type="EMBL" id="CP001968">
    <property type="protein sequence ID" value="ADD67295.1"/>
    <property type="molecule type" value="Genomic_DNA"/>
</dbReference>
<feature type="binding site" evidence="2">
    <location>
        <position position="15"/>
    </location>
    <ligand>
        <name>Mg(2+)</name>
        <dbReference type="ChEBI" id="CHEBI:18420"/>
    </ligand>
</feature>
<evidence type="ECO:0000256" key="2">
    <source>
        <dbReference type="HAMAP-Rule" id="MF_01139"/>
    </source>
</evidence>
<dbReference type="InterPro" id="IPR018520">
    <property type="entry name" value="UPP_synth-like_CS"/>
</dbReference>
<dbReference type="SUPFAM" id="SSF64005">
    <property type="entry name" value="Undecaprenyl diphosphate synthase"/>
    <property type="match status" value="1"/>
</dbReference>
<dbReference type="RefSeq" id="WP_013009839.1">
    <property type="nucleotide sequence ID" value="NC_013943.1"/>
</dbReference>
<keyword evidence="2" id="KW-0460">Magnesium</keyword>
<dbReference type="Gene3D" id="3.40.1180.10">
    <property type="entry name" value="Decaprenyl diphosphate synthase-like"/>
    <property type="match status" value="1"/>
</dbReference>
<dbReference type="OrthoDB" id="4191603at2"/>
<dbReference type="EC" id="2.5.1.-" evidence="2"/>
<dbReference type="Proteomes" id="UP000002012">
    <property type="component" value="Chromosome"/>
</dbReference>
<keyword evidence="2" id="KW-0479">Metal-binding</keyword>
<dbReference type="InParanoid" id="D4H3Y4"/>
<dbReference type="KEGG" id="dap:Dacet_0497"/>
<feature type="binding site" evidence="2">
    <location>
        <position position="66"/>
    </location>
    <ligand>
        <name>substrate</name>
    </ligand>
</feature>
<dbReference type="NCBIfam" id="TIGR00055">
    <property type="entry name" value="uppS"/>
    <property type="match status" value="1"/>
</dbReference>
<evidence type="ECO:0000313" key="4">
    <source>
        <dbReference type="Proteomes" id="UP000002012"/>
    </source>
</evidence>
<dbReference type="GO" id="GO:0000287">
    <property type="term" value="F:magnesium ion binding"/>
    <property type="evidence" value="ECO:0007669"/>
    <property type="project" value="UniProtKB-UniRule"/>
</dbReference>
<feature type="binding site" evidence="2">
    <location>
        <position position="20"/>
    </location>
    <ligand>
        <name>substrate</name>
    </ligand>
</feature>
<dbReference type="PROSITE" id="PS01066">
    <property type="entry name" value="UPP_SYNTHASE"/>
    <property type="match status" value="1"/>
</dbReference>
<dbReference type="PANTHER" id="PTHR10291:SF0">
    <property type="entry name" value="DEHYDRODOLICHYL DIPHOSPHATE SYNTHASE 2"/>
    <property type="match status" value="1"/>
</dbReference>
<comment type="subunit">
    <text evidence="2">Homodimer.</text>
</comment>
<dbReference type="AlphaFoldDB" id="D4H3Y4"/>
<feature type="binding site" evidence="2">
    <location>
        <position position="32"/>
    </location>
    <ligand>
        <name>substrate</name>
    </ligand>
</feature>
<dbReference type="NCBIfam" id="NF011405">
    <property type="entry name" value="PRK14830.1"/>
    <property type="match status" value="1"/>
</dbReference>
<organism evidence="3 4">
    <name type="scientific">Denitrovibrio acetiphilus (strain DSM 12809 / NBRC 114555 / N2460)</name>
    <dbReference type="NCBI Taxonomy" id="522772"/>
    <lineage>
        <taxon>Bacteria</taxon>
        <taxon>Pseudomonadati</taxon>
        <taxon>Deferribacterota</taxon>
        <taxon>Deferribacteres</taxon>
        <taxon>Deferribacterales</taxon>
        <taxon>Geovibrionaceae</taxon>
        <taxon>Denitrovibrio</taxon>
    </lineage>
</organism>
<feature type="binding site" evidence="2">
    <location>
        <position position="28"/>
    </location>
    <ligand>
        <name>substrate</name>
    </ligand>
</feature>
<gene>
    <name evidence="3" type="ordered locus">Dacet_0497</name>
</gene>
<feature type="active site" description="Proton acceptor" evidence="2">
    <location>
        <position position="63"/>
    </location>
</feature>
<feature type="binding site" evidence="2">
    <location>
        <begin position="189"/>
        <end position="191"/>
    </location>
    <ligand>
        <name>substrate</name>
    </ligand>
</feature>
<dbReference type="GO" id="GO:0016094">
    <property type="term" value="P:polyprenol biosynthetic process"/>
    <property type="evidence" value="ECO:0007669"/>
    <property type="project" value="TreeGrafter"/>
</dbReference>
<dbReference type="HAMAP" id="MF_01139">
    <property type="entry name" value="ISPT"/>
    <property type="match status" value="1"/>
</dbReference>
<reference evidence="3 4" key="1">
    <citation type="journal article" date="2010" name="Stand. Genomic Sci.">
        <title>Complete genome sequence of Denitrovibrio acetiphilus type strain (N2460).</title>
        <authorList>
            <person name="Kiss H."/>
            <person name="Lang E."/>
            <person name="Lapidus A."/>
            <person name="Copeland A."/>
            <person name="Nolan M."/>
            <person name="Glavina Del Rio T."/>
            <person name="Chen F."/>
            <person name="Lucas S."/>
            <person name="Tice H."/>
            <person name="Cheng J.F."/>
            <person name="Han C."/>
            <person name="Goodwin L."/>
            <person name="Pitluck S."/>
            <person name="Liolios K."/>
            <person name="Pati A."/>
            <person name="Ivanova N."/>
            <person name="Mavromatis K."/>
            <person name="Chen A."/>
            <person name="Palaniappan K."/>
            <person name="Land M."/>
            <person name="Hauser L."/>
            <person name="Chang Y.J."/>
            <person name="Jeffries C.D."/>
            <person name="Detter J.C."/>
            <person name="Brettin T."/>
            <person name="Spring S."/>
            <person name="Rohde M."/>
            <person name="Goker M."/>
            <person name="Woyke T."/>
            <person name="Bristow J."/>
            <person name="Eisen J.A."/>
            <person name="Markowitz V."/>
            <person name="Hugenholtz P."/>
            <person name="Kyrpides N.C."/>
            <person name="Klenk H.P."/>
        </authorList>
    </citation>
    <scope>NUCLEOTIDE SEQUENCE [LARGE SCALE GENOMIC DNA]</scope>
    <source>
        <strain evidence="4">DSM 12809 / NBRC 114555 / N2460</strain>
    </source>
</reference>
<feature type="active site" evidence="2">
    <location>
        <position position="15"/>
    </location>
</feature>
<comment type="function">
    <text evidence="2">Catalyzes the condensation of isopentenyl diphosphate (IPP) with allylic pyrophosphates generating different type of terpenoids.</text>
</comment>
<evidence type="ECO:0000256" key="1">
    <source>
        <dbReference type="ARBA" id="ARBA00022679"/>
    </source>
</evidence>
<accession>D4H3Y4</accession>
<dbReference type="Pfam" id="PF01255">
    <property type="entry name" value="Prenyltransf"/>
    <property type="match status" value="1"/>
</dbReference>
<dbReference type="InterPro" id="IPR036424">
    <property type="entry name" value="UPP_synth-like_sf"/>
</dbReference>
<dbReference type="GO" id="GO:0045547">
    <property type="term" value="F:ditrans,polycis-polyprenyl diphosphate synthase [(2E,6E)-farnesyl diphosphate specific] activity"/>
    <property type="evidence" value="ECO:0007669"/>
    <property type="project" value="TreeGrafter"/>
</dbReference>
<name>D4H3Y4_DENA2</name>
<feature type="binding site" evidence="2">
    <location>
        <position position="64"/>
    </location>
    <ligand>
        <name>substrate</name>
    </ligand>
</feature>
<keyword evidence="4" id="KW-1185">Reference proteome</keyword>
<dbReference type="HOGENOM" id="CLU_038505_1_1_0"/>
<feature type="binding site" evidence="2">
    <location>
        <position position="202"/>
    </location>
    <ligand>
        <name>Mg(2+)</name>
        <dbReference type="ChEBI" id="CHEBI:18420"/>
    </ligand>
</feature>
<sequence>MQDLKIPEHLAIIMDGNGRWAKIQGKPRIAGHSKGAEVVRDIVKYTSRLGVGYLTLYTFSMENWLRPKDEVGFLMELLEEYLKGEISELNNNNIRLTVSGRTQLLPEKTQAVVNEAVENLSKNTGMVLNLALSYGGRSEIVDAAKQMAKLALQGEIELDKIERDEFGQFMYHPEMPDIDLLIRTSGEIRISNFMLWRCAYSELFFTDVLWPDFGTANIDEAFEEYNRRVRRFGMTDEQVAEDNE</sequence>
<comment type="cofactor">
    <cofactor evidence="2">
        <name>Mg(2+)</name>
        <dbReference type="ChEBI" id="CHEBI:18420"/>
    </cofactor>
    <text evidence="2">Binds 2 magnesium ions per subunit.</text>
</comment>
<feature type="binding site" evidence="2">
    <location>
        <begin position="16"/>
        <end position="19"/>
    </location>
    <ligand>
        <name>substrate</name>
    </ligand>
</feature>
<dbReference type="STRING" id="522772.Dacet_0497"/>
<dbReference type="FunCoup" id="D4H3Y4">
    <property type="interactions" value="448"/>
</dbReference>
<dbReference type="PaxDb" id="522772-Dacet_0497"/>
<evidence type="ECO:0000313" key="3">
    <source>
        <dbReference type="EMBL" id="ADD67295.1"/>
    </source>
</evidence>
<dbReference type="FunFam" id="3.40.1180.10:FF:000001">
    <property type="entry name" value="(2E,6E)-farnesyl-diphosphate-specific ditrans,polycis-undecaprenyl-diphosphate synthase"/>
    <property type="match status" value="1"/>
</dbReference>
<feature type="binding site" evidence="2">
    <location>
        <begin position="60"/>
        <end position="62"/>
    </location>
    <ligand>
        <name>substrate</name>
    </ligand>
</feature>